<evidence type="ECO:0000313" key="3">
    <source>
        <dbReference type="Proteomes" id="UP000663823"/>
    </source>
</evidence>
<protein>
    <submittedName>
        <fullName evidence="2">Uncharacterized protein</fullName>
    </submittedName>
</protein>
<organism evidence="2 3">
    <name type="scientific">Rotaria sordida</name>
    <dbReference type="NCBI Taxonomy" id="392033"/>
    <lineage>
        <taxon>Eukaryota</taxon>
        <taxon>Metazoa</taxon>
        <taxon>Spiralia</taxon>
        <taxon>Gnathifera</taxon>
        <taxon>Rotifera</taxon>
        <taxon>Eurotatoria</taxon>
        <taxon>Bdelloidea</taxon>
        <taxon>Philodinida</taxon>
        <taxon>Philodinidae</taxon>
        <taxon>Rotaria</taxon>
    </lineage>
</organism>
<evidence type="ECO:0000256" key="1">
    <source>
        <dbReference type="ARBA" id="ARBA00005594"/>
    </source>
</evidence>
<comment type="similarity">
    <text evidence="1">Belongs to the class-I aminoacyl-tRNA synthetase family.</text>
</comment>
<dbReference type="Proteomes" id="UP000663823">
    <property type="component" value="Unassembled WGS sequence"/>
</dbReference>
<name>A0A820HA67_9BILA</name>
<dbReference type="PANTHER" id="PTHR45794">
    <property type="entry name" value="LEUCYL-TRNA SYNTHETASE"/>
    <property type="match status" value="1"/>
</dbReference>
<gene>
    <name evidence="2" type="ORF">OTI717_LOCUS41774</name>
</gene>
<comment type="caution">
    <text evidence="2">The sequence shown here is derived from an EMBL/GenBank/DDBJ whole genome shotgun (WGS) entry which is preliminary data.</text>
</comment>
<dbReference type="AlphaFoldDB" id="A0A820HA67"/>
<dbReference type="PANTHER" id="PTHR45794:SF1">
    <property type="entry name" value="LEUCINE--TRNA LIGASE, CYTOPLASMIC"/>
    <property type="match status" value="1"/>
</dbReference>
<dbReference type="EMBL" id="CAJOAX010044523">
    <property type="protein sequence ID" value="CAF4292545.1"/>
    <property type="molecule type" value="Genomic_DNA"/>
</dbReference>
<reference evidence="2" key="1">
    <citation type="submission" date="2021-02" db="EMBL/GenBank/DDBJ databases">
        <authorList>
            <person name="Nowell W R."/>
        </authorList>
    </citation>
    <scope>NUCLEOTIDE SEQUENCE</scope>
</reference>
<dbReference type="GO" id="GO:0004823">
    <property type="term" value="F:leucine-tRNA ligase activity"/>
    <property type="evidence" value="ECO:0007669"/>
    <property type="project" value="InterPro"/>
</dbReference>
<dbReference type="InterPro" id="IPR004493">
    <property type="entry name" value="Leu-tRNA-synth_Ia_arc/euk"/>
</dbReference>
<evidence type="ECO:0000313" key="2">
    <source>
        <dbReference type="EMBL" id="CAF4292545.1"/>
    </source>
</evidence>
<dbReference type="GO" id="GO:0006429">
    <property type="term" value="P:leucyl-tRNA aminoacylation"/>
    <property type="evidence" value="ECO:0007669"/>
    <property type="project" value="InterPro"/>
</dbReference>
<sequence>FTTGYQRLKGKHCLFPFDFHATDFGFPPQPPIEEDEEDEQILKINSVSNDTKIENKAKSKRSKAIAKTGSEKYQWEIMRSIGIESDEEIKKIY</sequence>
<dbReference type="GO" id="GO:0005524">
    <property type="term" value="F:ATP binding"/>
    <property type="evidence" value="ECO:0007669"/>
    <property type="project" value="InterPro"/>
</dbReference>
<proteinExistence type="inferred from homology"/>
<feature type="non-terminal residue" evidence="2">
    <location>
        <position position="1"/>
    </location>
</feature>
<accession>A0A820HA67</accession>